<feature type="chain" id="PRO_5039658071" description="Nuclear transport factor 2 family protein" evidence="2">
    <location>
        <begin position="30"/>
        <end position="214"/>
    </location>
</feature>
<dbReference type="KEGG" id="nhy:JQS43_00535"/>
<dbReference type="AlphaFoldDB" id="A0A895YM08"/>
<evidence type="ECO:0008006" key="5">
    <source>
        <dbReference type="Google" id="ProtNLM"/>
    </source>
</evidence>
<dbReference type="PROSITE" id="PS51257">
    <property type="entry name" value="PROKAR_LIPOPROTEIN"/>
    <property type="match status" value="1"/>
</dbReference>
<feature type="compositionally biased region" description="Pro residues" evidence="1">
    <location>
        <begin position="35"/>
        <end position="46"/>
    </location>
</feature>
<keyword evidence="4" id="KW-1185">Reference proteome</keyword>
<reference evidence="3" key="1">
    <citation type="submission" date="2021-02" db="EMBL/GenBank/DDBJ databases">
        <title>Natrosporangium hydrolyticum gen. nov., sp. nov, a haloalkaliphilic actinobacterium from a soda solonchak soil.</title>
        <authorList>
            <person name="Sorokin D.Y."/>
            <person name="Khijniak T.V."/>
            <person name="Zakharycheva A.P."/>
            <person name="Boueva O.V."/>
            <person name="Ariskina E.V."/>
            <person name="Hahnke R.L."/>
            <person name="Bunk B."/>
            <person name="Sproer C."/>
            <person name="Schumann P."/>
            <person name="Evtushenko L.I."/>
            <person name="Kublanov I.V."/>
        </authorList>
    </citation>
    <scope>NUCLEOTIDE SEQUENCE</scope>
    <source>
        <strain evidence="3">DSM 106523</strain>
    </source>
</reference>
<gene>
    <name evidence="3" type="ORF">JQS43_00535</name>
</gene>
<evidence type="ECO:0000313" key="3">
    <source>
        <dbReference type="EMBL" id="QSB14918.1"/>
    </source>
</evidence>
<feature type="signal peptide" evidence="2">
    <location>
        <begin position="1"/>
        <end position="29"/>
    </location>
</feature>
<dbReference type="Proteomes" id="UP000662857">
    <property type="component" value="Chromosome"/>
</dbReference>
<protein>
    <recommendedName>
        <fullName evidence="5">Nuclear transport factor 2 family protein</fullName>
    </recommendedName>
</protein>
<name>A0A895YM08_9ACTN</name>
<proteinExistence type="predicted"/>
<feature type="region of interest" description="Disordered" evidence="1">
    <location>
        <begin position="29"/>
        <end position="53"/>
    </location>
</feature>
<keyword evidence="2" id="KW-0732">Signal</keyword>
<evidence type="ECO:0000256" key="1">
    <source>
        <dbReference type="SAM" id="MobiDB-lite"/>
    </source>
</evidence>
<evidence type="ECO:0000313" key="4">
    <source>
        <dbReference type="Proteomes" id="UP000662857"/>
    </source>
</evidence>
<dbReference type="RefSeq" id="WP_239677081.1">
    <property type="nucleotide sequence ID" value="NZ_CP070499.1"/>
</dbReference>
<evidence type="ECO:0000256" key="2">
    <source>
        <dbReference type="SAM" id="SignalP"/>
    </source>
</evidence>
<dbReference type="EMBL" id="CP070499">
    <property type="protein sequence ID" value="QSB14918.1"/>
    <property type="molecule type" value="Genomic_DNA"/>
</dbReference>
<accession>A0A895YM08</accession>
<organism evidence="3 4">
    <name type="scientific">Natronosporangium hydrolyticum</name>
    <dbReference type="NCBI Taxonomy" id="2811111"/>
    <lineage>
        <taxon>Bacteria</taxon>
        <taxon>Bacillati</taxon>
        <taxon>Actinomycetota</taxon>
        <taxon>Actinomycetes</taxon>
        <taxon>Micromonosporales</taxon>
        <taxon>Micromonosporaceae</taxon>
        <taxon>Natronosporangium</taxon>
    </lineage>
</organism>
<sequence>MAQRATLLLRTVGTISAAALLAAGLTACGDDDDGLPPPPASPPPADPTDNEETLDLTPEEQEAVDEARAHIDEFLRNYVAVSTADLPAPEEAEELFSDVERDADGLLPQELRREIVGMWGEGQVVEGDLTWEALSVQSVDLENEIEGIRVPEVTVLFCVDATDWVAIDAATRDPASEAGHREEWLFTASWHDDWGGLGLEGWRVVEREHSGRAC</sequence>